<dbReference type="EMBL" id="JBHUGD010000001">
    <property type="protein sequence ID" value="MFD1945843.1"/>
    <property type="molecule type" value="Genomic_DNA"/>
</dbReference>
<organism evidence="7 8">
    <name type="scientific">Nocardioides aestuarii</name>
    <dbReference type="NCBI Taxonomy" id="252231"/>
    <lineage>
        <taxon>Bacteria</taxon>
        <taxon>Bacillati</taxon>
        <taxon>Actinomycetota</taxon>
        <taxon>Actinomycetes</taxon>
        <taxon>Propionibacteriales</taxon>
        <taxon>Nocardioidaceae</taxon>
        <taxon>Nocardioides</taxon>
    </lineage>
</organism>
<feature type="transmembrane region" description="Helical" evidence="5">
    <location>
        <begin position="20"/>
        <end position="40"/>
    </location>
</feature>
<feature type="transmembrane region" description="Helical" evidence="5">
    <location>
        <begin position="308"/>
        <end position="327"/>
    </location>
</feature>
<feature type="domain" description="Major facilitator superfamily (MFS) profile" evidence="6">
    <location>
        <begin position="216"/>
        <end position="393"/>
    </location>
</feature>
<dbReference type="Gene3D" id="1.20.1250.20">
    <property type="entry name" value="MFS general substrate transporter like domains"/>
    <property type="match status" value="2"/>
</dbReference>
<evidence type="ECO:0000259" key="6">
    <source>
        <dbReference type="PROSITE" id="PS50850"/>
    </source>
</evidence>
<evidence type="ECO:0000313" key="7">
    <source>
        <dbReference type="EMBL" id="MFD1945843.1"/>
    </source>
</evidence>
<name>A0ABW4TH38_9ACTN</name>
<feature type="transmembrane region" description="Helical" evidence="5">
    <location>
        <begin position="79"/>
        <end position="99"/>
    </location>
</feature>
<keyword evidence="2 5" id="KW-0812">Transmembrane</keyword>
<evidence type="ECO:0000256" key="4">
    <source>
        <dbReference type="ARBA" id="ARBA00023136"/>
    </source>
</evidence>
<dbReference type="Proteomes" id="UP001597351">
    <property type="component" value="Unassembled WGS sequence"/>
</dbReference>
<evidence type="ECO:0000256" key="1">
    <source>
        <dbReference type="ARBA" id="ARBA00004651"/>
    </source>
</evidence>
<dbReference type="PANTHER" id="PTHR23542">
    <property type="match status" value="1"/>
</dbReference>
<comment type="caution">
    <text evidence="7">The sequence shown here is derived from an EMBL/GenBank/DDBJ whole genome shotgun (WGS) entry which is preliminary data.</text>
</comment>
<dbReference type="PROSITE" id="PS50850">
    <property type="entry name" value="MFS"/>
    <property type="match status" value="1"/>
</dbReference>
<feature type="transmembrane region" description="Helical" evidence="5">
    <location>
        <begin position="172"/>
        <end position="191"/>
    </location>
</feature>
<feature type="transmembrane region" description="Helical" evidence="5">
    <location>
        <begin position="254"/>
        <end position="272"/>
    </location>
</feature>
<keyword evidence="8" id="KW-1185">Reference proteome</keyword>
<gene>
    <name evidence="7" type="ORF">ACFSDE_03490</name>
</gene>
<evidence type="ECO:0000256" key="5">
    <source>
        <dbReference type="SAM" id="Phobius"/>
    </source>
</evidence>
<dbReference type="InterPro" id="IPR036259">
    <property type="entry name" value="MFS_trans_sf"/>
</dbReference>
<feature type="transmembrane region" description="Helical" evidence="5">
    <location>
        <begin position="339"/>
        <end position="362"/>
    </location>
</feature>
<evidence type="ECO:0000256" key="3">
    <source>
        <dbReference type="ARBA" id="ARBA00022989"/>
    </source>
</evidence>
<proteinExistence type="predicted"/>
<reference evidence="8" key="1">
    <citation type="journal article" date="2019" name="Int. J. Syst. Evol. Microbiol.">
        <title>The Global Catalogue of Microorganisms (GCM) 10K type strain sequencing project: providing services to taxonomists for standard genome sequencing and annotation.</title>
        <authorList>
            <consortium name="The Broad Institute Genomics Platform"/>
            <consortium name="The Broad Institute Genome Sequencing Center for Infectious Disease"/>
            <person name="Wu L."/>
            <person name="Ma J."/>
        </authorList>
    </citation>
    <scope>NUCLEOTIDE SEQUENCE [LARGE SCALE GENOMIC DNA]</scope>
    <source>
        <strain evidence="8">CGMCC 1.12477</strain>
    </source>
</reference>
<evidence type="ECO:0000313" key="8">
    <source>
        <dbReference type="Proteomes" id="UP001597351"/>
    </source>
</evidence>
<dbReference type="RefSeq" id="WP_343915248.1">
    <property type="nucleotide sequence ID" value="NZ_BAAAJT010000002.1"/>
</dbReference>
<dbReference type="Pfam" id="PF07690">
    <property type="entry name" value="MFS_1"/>
    <property type="match status" value="1"/>
</dbReference>
<keyword evidence="4 5" id="KW-0472">Membrane</keyword>
<feature type="transmembrane region" description="Helical" evidence="5">
    <location>
        <begin position="368"/>
        <end position="388"/>
    </location>
</feature>
<feature type="transmembrane region" description="Helical" evidence="5">
    <location>
        <begin position="46"/>
        <end position="67"/>
    </location>
</feature>
<protein>
    <submittedName>
        <fullName evidence="7">MFS transporter</fullName>
    </submittedName>
</protein>
<dbReference type="InterPro" id="IPR011701">
    <property type="entry name" value="MFS"/>
</dbReference>
<feature type="transmembrane region" description="Helical" evidence="5">
    <location>
        <begin position="145"/>
        <end position="166"/>
    </location>
</feature>
<evidence type="ECO:0000256" key="2">
    <source>
        <dbReference type="ARBA" id="ARBA00022692"/>
    </source>
</evidence>
<feature type="transmembrane region" description="Helical" evidence="5">
    <location>
        <begin position="284"/>
        <end position="302"/>
    </location>
</feature>
<sequence>MLDTYRRILTVPGSRRFSGAAFVARLPISMVGIGIVLLVQDATGSYGLAGAVSAIYVAAGAVMAIVQGRWLDRHGQSRVLLPMVAVFTVSLGMLVVAVGAGWPAAWTYVLAALGGGSLPAAGTCVRARWSHVLRERPADVQTAFALEAVVDEAVFMLGPILVTLLATTISPAVGVVTAVVAGLVGTVLLAVQRSTEPPAHPRRRSEGAAEPLPWRTLLPVAVVMFSLGTLFGGAEVVTVAFAEEQGSQAYAGPLLALWALGSLLAGLVTGAIHWKRPPVDRVRVGALGMCVAMAPLALVESVPLMGGLLLLGGFAIAPTMIAVTSLVERAVPPSRLAEGMSVLHSGVVAGVGPGAALAGLVVDRSGASAAYLVSFAAGALAALVAWLIPRPRA</sequence>
<keyword evidence="3 5" id="KW-1133">Transmembrane helix</keyword>
<feature type="transmembrane region" description="Helical" evidence="5">
    <location>
        <begin position="212"/>
        <end position="234"/>
    </location>
</feature>
<dbReference type="SUPFAM" id="SSF103473">
    <property type="entry name" value="MFS general substrate transporter"/>
    <property type="match status" value="1"/>
</dbReference>
<feature type="transmembrane region" description="Helical" evidence="5">
    <location>
        <begin position="105"/>
        <end position="125"/>
    </location>
</feature>
<accession>A0ABW4TH38</accession>
<dbReference type="PANTHER" id="PTHR23542:SF1">
    <property type="entry name" value="MAJOR FACILITATOR SUPERFAMILY (MFS) PROFILE DOMAIN-CONTAINING PROTEIN"/>
    <property type="match status" value="1"/>
</dbReference>
<dbReference type="InterPro" id="IPR020846">
    <property type="entry name" value="MFS_dom"/>
</dbReference>
<comment type="subcellular location">
    <subcellularLocation>
        <location evidence="1">Cell membrane</location>
        <topology evidence="1">Multi-pass membrane protein</topology>
    </subcellularLocation>
</comment>